<feature type="signal peptide" evidence="13">
    <location>
        <begin position="1"/>
        <end position="28"/>
    </location>
</feature>
<dbReference type="Proteomes" id="UP001595791">
    <property type="component" value="Unassembled WGS sequence"/>
</dbReference>
<dbReference type="RefSeq" id="WP_378166478.1">
    <property type="nucleotide sequence ID" value="NZ_JBHSBU010000001.1"/>
</dbReference>
<dbReference type="PANTHER" id="PTHR13062">
    <property type="entry name" value="COLLAGENASE"/>
    <property type="match status" value="1"/>
</dbReference>
<accession>A0ABV8MVM0</accession>
<keyword evidence="11" id="KW-0482">Metalloprotease</keyword>
<keyword evidence="8 13" id="KW-0732">Signal</keyword>
<keyword evidence="16" id="KW-1185">Reference proteome</keyword>
<dbReference type="Pfam" id="PF08453">
    <property type="entry name" value="Peptidase_M9_N"/>
    <property type="match status" value="1"/>
</dbReference>
<evidence type="ECO:0000256" key="12">
    <source>
        <dbReference type="ARBA" id="ARBA00023145"/>
    </source>
</evidence>
<dbReference type="GO" id="GO:0004222">
    <property type="term" value="F:metalloendopeptidase activity"/>
    <property type="evidence" value="ECO:0007669"/>
    <property type="project" value="UniProtKB-EC"/>
</dbReference>
<name>A0ABV8MVM0_9NEIS</name>
<keyword evidence="12" id="KW-0865">Zymogen</keyword>
<dbReference type="PANTHER" id="PTHR13062:SF9">
    <property type="entry name" value="MICROBIAL COLLAGENASE"/>
    <property type="match status" value="1"/>
</dbReference>
<protein>
    <recommendedName>
        <fullName evidence="4">microbial collagenase</fullName>
        <ecNumber evidence="4">3.4.24.3</ecNumber>
    </recommendedName>
</protein>
<dbReference type="InterPro" id="IPR013661">
    <property type="entry name" value="Peptidase_M9_N_dom"/>
</dbReference>
<sequence length="905" mass="100087">MKSLRSMPRLLPLVAAVSSAFVLTAANAHDEINLVPGMAHGEEHVLARAPSTPLPPKAQAIAEMPTPEAVARLMAQPQQAKAIAQAGIDTSVPLPPQVNAGADLPAVGATIACNISSLPSSGDALVAALRATEASCLNGLFQANASTIRLFTDANIRTVSEAATRRAANFDGVDPKGLAQLVVFLKAAYYVQYYNPQHVPAFSIDAKRASLRVAAALVGNRKVWSTPQPDYDAIWSNPNLTWEQKSALHAQGQLAIAAMRDGVVLVDSVRLLDEFADTAAATVRAFQAGYAGRMIESGIYPLQTAFFTAHNDGRLGGTMESGRYDRLVEALRIAARDYENRFNHTDQFYLNFVREYGRFLLHARYRSGVESELMQMLRRETKFNGPWMEAAGMLKGAMPNYDCKRYDLCNAKQELEAKLFPNTWSFDDGKLVFRTPLSFAEVEQLYYALKQVESQMKRLGNTLEPVAGDPNEKLKMVIYGTKSDYKNYQDFLNNLSTDNGGIYIESDATFYTFQRKVPEESTLTLEELTRHEYVHYLNGRYAQPGMWGDDRFYDDERRMTWFDEGSAEFLAWSTPRDGIKTRANIAEILNRNDRSAWWPISKVVRSAYADGWDFYSWGALLMDYLHRQHPQQVDAIYARLRANDVAGYDALMRKLGSDPAIQQGWFPFLDKVLADHKAKRLDNTSTPYGKVWLKAGEWKESSVSTLQSNMSRWIPGSVCKTSVDPSRNVLGRFACSGEVSAPNDGPTATKEVNRVLDYTLNQLSASGPNNFLGMNCAYGAFNPSRGTRQFVCEGPLAKAGDTSGGKNGFELLSSWITSDKACKLGYLEYRTNPANAAATFTLLQAPKRGGLVLTAWGSYSYRTNGAQGGVIDDSFRFRATVNGVSSEHTVTFRVNASEAGYRACL</sequence>
<keyword evidence="6" id="KW-0645">Protease</keyword>
<dbReference type="PRINTS" id="PR00931">
    <property type="entry name" value="MICOLLPTASE"/>
</dbReference>
<comment type="cofactor">
    <cofactor evidence="2">
        <name>Zn(2+)</name>
        <dbReference type="ChEBI" id="CHEBI:29105"/>
    </cofactor>
</comment>
<dbReference type="Gene3D" id="3.40.30.160">
    <property type="entry name" value="Collagenase ColT, N-terminal domain"/>
    <property type="match status" value="1"/>
</dbReference>
<evidence type="ECO:0000256" key="9">
    <source>
        <dbReference type="ARBA" id="ARBA00022801"/>
    </source>
</evidence>
<evidence type="ECO:0000256" key="6">
    <source>
        <dbReference type="ARBA" id="ARBA00022670"/>
    </source>
</evidence>
<evidence type="ECO:0000256" key="5">
    <source>
        <dbReference type="ARBA" id="ARBA00022525"/>
    </source>
</evidence>
<organism evidence="15 16">
    <name type="scientific">Chitinimonas lacunae</name>
    <dbReference type="NCBI Taxonomy" id="1963018"/>
    <lineage>
        <taxon>Bacteria</taxon>
        <taxon>Pseudomonadati</taxon>
        <taxon>Pseudomonadota</taxon>
        <taxon>Betaproteobacteria</taxon>
        <taxon>Neisseriales</taxon>
        <taxon>Chitinibacteraceae</taxon>
        <taxon>Chitinimonas</taxon>
    </lineage>
</organism>
<comment type="caution">
    <text evidence="15">The sequence shown here is derived from an EMBL/GenBank/DDBJ whole genome shotgun (WGS) entry which is preliminary data.</text>
</comment>
<dbReference type="Gene3D" id="1.10.390.20">
    <property type="match status" value="1"/>
</dbReference>
<keyword evidence="5" id="KW-0964">Secreted</keyword>
<keyword evidence="7" id="KW-0479">Metal-binding</keyword>
<evidence type="ECO:0000256" key="2">
    <source>
        <dbReference type="ARBA" id="ARBA00001947"/>
    </source>
</evidence>
<evidence type="ECO:0000256" key="4">
    <source>
        <dbReference type="ARBA" id="ARBA00012653"/>
    </source>
</evidence>
<keyword evidence="10" id="KW-0862">Zinc</keyword>
<dbReference type="Pfam" id="PF01752">
    <property type="entry name" value="Peptidase_M9"/>
    <property type="match status" value="1"/>
</dbReference>
<evidence type="ECO:0000256" key="13">
    <source>
        <dbReference type="SAM" id="SignalP"/>
    </source>
</evidence>
<evidence type="ECO:0000256" key="3">
    <source>
        <dbReference type="ARBA" id="ARBA00004613"/>
    </source>
</evidence>
<gene>
    <name evidence="15" type="ORF">ACFOW7_16905</name>
</gene>
<evidence type="ECO:0000256" key="8">
    <source>
        <dbReference type="ARBA" id="ARBA00022729"/>
    </source>
</evidence>
<evidence type="ECO:0000256" key="1">
    <source>
        <dbReference type="ARBA" id="ARBA00000424"/>
    </source>
</evidence>
<dbReference type="EC" id="3.4.24.3" evidence="4"/>
<dbReference type="EMBL" id="JBHSBU010000001">
    <property type="protein sequence ID" value="MFC4161017.1"/>
    <property type="molecule type" value="Genomic_DNA"/>
</dbReference>
<evidence type="ECO:0000256" key="10">
    <source>
        <dbReference type="ARBA" id="ARBA00022833"/>
    </source>
</evidence>
<comment type="catalytic activity">
    <reaction evidence="1">
        <text>Digestion of native collagen in the triple helical region at Xaa-|-Gly bonds. With synthetic peptides, a preference is shown for Gly at P3 and P1', Pro and Ala at P2 and P2', and hydroxyproline, Ala or Arg at P3'.</text>
        <dbReference type="EC" id="3.4.24.3"/>
    </reaction>
</comment>
<keyword evidence="9 15" id="KW-0378">Hydrolase</keyword>
<comment type="subcellular location">
    <subcellularLocation>
        <location evidence="3">Secreted</location>
    </subcellularLocation>
</comment>
<evidence type="ECO:0000313" key="15">
    <source>
        <dbReference type="EMBL" id="MFC4161017.1"/>
    </source>
</evidence>
<feature type="domain" description="Peptidase M9 collagenase N-terminal" evidence="14">
    <location>
        <begin position="113"/>
        <end position="292"/>
    </location>
</feature>
<dbReference type="InterPro" id="IPR002169">
    <property type="entry name" value="Peptidase_M9A/M9B"/>
</dbReference>
<evidence type="ECO:0000256" key="11">
    <source>
        <dbReference type="ARBA" id="ARBA00023049"/>
    </source>
</evidence>
<evidence type="ECO:0000313" key="16">
    <source>
        <dbReference type="Proteomes" id="UP001595791"/>
    </source>
</evidence>
<feature type="chain" id="PRO_5046359500" description="microbial collagenase" evidence="13">
    <location>
        <begin position="29"/>
        <end position="905"/>
    </location>
</feature>
<reference evidence="16" key="1">
    <citation type="journal article" date="2019" name="Int. J. Syst. Evol. Microbiol.">
        <title>The Global Catalogue of Microorganisms (GCM) 10K type strain sequencing project: providing services to taxonomists for standard genome sequencing and annotation.</title>
        <authorList>
            <consortium name="The Broad Institute Genomics Platform"/>
            <consortium name="The Broad Institute Genome Sequencing Center for Infectious Disease"/>
            <person name="Wu L."/>
            <person name="Ma J."/>
        </authorList>
    </citation>
    <scope>NUCLEOTIDE SEQUENCE [LARGE SCALE GENOMIC DNA]</scope>
    <source>
        <strain evidence="16">LMG 29894</strain>
    </source>
</reference>
<evidence type="ECO:0000259" key="14">
    <source>
        <dbReference type="Pfam" id="PF08453"/>
    </source>
</evidence>
<evidence type="ECO:0000256" key="7">
    <source>
        <dbReference type="ARBA" id="ARBA00022723"/>
    </source>
</evidence>
<proteinExistence type="predicted"/>